<organism evidence="5 6">
    <name type="scientific">Ectopseudomonas alcaliphila</name>
    <dbReference type="NCBI Taxonomy" id="101564"/>
    <lineage>
        <taxon>Bacteria</taxon>
        <taxon>Pseudomonadati</taxon>
        <taxon>Pseudomonadota</taxon>
        <taxon>Gammaproteobacteria</taxon>
        <taxon>Pseudomonadales</taxon>
        <taxon>Pseudomonadaceae</taxon>
        <taxon>Ectopseudomonas</taxon>
    </lineage>
</organism>
<evidence type="ECO:0000313" key="4">
    <source>
        <dbReference type="EMBL" id="MDX5995464.1"/>
    </source>
</evidence>
<reference evidence="5 6" key="1">
    <citation type="submission" date="2016-10" db="EMBL/GenBank/DDBJ databases">
        <authorList>
            <person name="de Groot N.N."/>
        </authorList>
    </citation>
    <scope>NUCLEOTIDE SEQUENCE [LARGE SCALE GENOMIC DNA]</scope>
    <source>
        <strain evidence="5 6">JCM 10630</strain>
    </source>
</reference>
<dbReference type="RefSeq" id="WP_074680629.1">
    <property type="nucleotide sequence ID" value="NZ_CBCSET010000010.1"/>
</dbReference>
<dbReference type="EMBL" id="FNAE01000006">
    <property type="protein sequence ID" value="SDF23022.1"/>
    <property type="molecule type" value="Genomic_DNA"/>
</dbReference>
<evidence type="ECO:0000313" key="5">
    <source>
        <dbReference type="EMBL" id="SDF23022.1"/>
    </source>
</evidence>
<evidence type="ECO:0000313" key="6">
    <source>
        <dbReference type="Proteomes" id="UP000182413"/>
    </source>
</evidence>
<dbReference type="EMBL" id="JAWXXP010000001">
    <property type="protein sequence ID" value="MDX5995419.1"/>
    <property type="molecule type" value="Genomic_DNA"/>
</dbReference>
<reference evidence="2 7" key="2">
    <citation type="submission" date="2023-11" db="EMBL/GenBank/DDBJ databases">
        <title>MicrobeMod: A computational toolkit for identifying prokaryotic methylation and restriction-modification with nanopore sequencing.</title>
        <authorList>
            <person name="Crits-Christoph A."/>
            <person name="Kang S.C."/>
            <person name="Lee H."/>
            <person name="Ostrov N."/>
        </authorList>
    </citation>
    <scope>NUCLEOTIDE SEQUENCE [LARGE SCALE GENOMIC DNA]</scope>
    <source>
        <strain evidence="2 7">ATCC BAA-571</strain>
    </source>
</reference>
<dbReference type="AlphaFoldDB" id="A0A1G7JDK1"/>
<evidence type="ECO:0000256" key="1">
    <source>
        <dbReference type="SAM" id="MobiDB-lite"/>
    </source>
</evidence>
<dbReference type="EMBL" id="JAWXXP010000001">
    <property type="protein sequence ID" value="MDX5990449.1"/>
    <property type="molecule type" value="Genomic_DNA"/>
</dbReference>
<feature type="region of interest" description="Disordered" evidence="1">
    <location>
        <begin position="1"/>
        <end position="21"/>
    </location>
</feature>
<proteinExistence type="predicted"/>
<keyword evidence="7" id="KW-1185">Reference proteome</keyword>
<dbReference type="Proteomes" id="UP000182413">
    <property type="component" value="Unassembled WGS sequence"/>
</dbReference>
<evidence type="ECO:0000313" key="2">
    <source>
        <dbReference type="EMBL" id="MDX5990449.1"/>
    </source>
</evidence>
<evidence type="ECO:0000313" key="3">
    <source>
        <dbReference type="EMBL" id="MDX5995419.1"/>
    </source>
</evidence>
<sequence>MNALQQCQHRHDNSEPRTPWIDTPEGLDYLKSGVRTLLLGFDTSTVKVADFIAEFSIARNEADQADKSFALDWALARGGMTPFSYHKLAKEVAERMLYDKRDEAEGQLLWLTQ</sequence>
<accession>A0A1G7JDK1</accession>
<dbReference type="EMBL" id="JAWXXP010000002">
    <property type="protein sequence ID" value="MDX5995464.1"/>
    <property type="molecule type" value="Genomic_DNA"/>
</dbReference>
<dbReference type="OrthoDB" id="9992221at2"/>
<evidence type="ECO:0000313" key="7">
    <source>
        <dbReference type="Proteomes" id="UP001278050"/>
    </source>
</evidence>
<gene>
    <name evidence="5" type="ORF">SAMN05216575_106199</name>
    <name evidence="2" type="ORF">SIM71_00030</name>
    <name evidence="3" type="ORF">SIM71_25435</name>
    <name evidence="4" type="ORF">SIM71_25665</name>
</gene>
<dbReference type="Proteomes" id="UP001278050">
    <property type="component" value="Unassembled WGS sequence"/>
</dbReference>
<protein>
    <submittedName>
        <fullName evidence="5">Uncharacterized protein</fullName>
    </submittedName>
</protein>
<name>A0A1G7JDK1_9GAMM</name>